<dbReference type="EMBL" id="SDKC01000002">
    <property type="protein sequence ID" value="RXS72631.1"/>
    <property type="molecule type" value="Genomic_DNA"/>
</dbReference>
<dbReference type="RefSeq" id="WP_164979802.1">
    <property type="nucleotide sequence ID" value="NZ_SDKC01000002.1"/>
</dbReference>
<name>A0A4Q1RDF0_9FIRM</name>
<sequence length="99" mass="11445">MTIMEGDTAFFACPHYMIKDEKHPYGREQQEKMCVNRLSFTQATKIVDKFMKIIDADGFNAVGTDYKGLKFKVSGIDVRILKYSQSDIRIGVWNRRSSK</sequence>
<dbReference type="AlphaFoldDB" id="A0A4Q1RDF0"/>
<keyword evidence="2" id="KW-1185">Reference proteome</keyword>
<accession>A0A4Q1RDF0</accession>
<gene>
    <name evidence="1" type="ORF">ETP43_16775</name>
</gene>
<organism evidence="1 2">
    <name type="scientific">Blautia faecicola</name>
    <dbReference type="NCBI Taxonomy" id="2509240"/>
    <lineage>
        <taxon>Bacteria</taxon>
        <taxon>Bacillati</taxon>
        <taxon>Bacillota</taxon>
        <taxon>Clostridia</taxon>
        <taxon>Lachnospirales</taxon>
        <taxon>Lachnospiraceae</taxon>
        <taxon>Blautia</taxon>
    </lineage>
</organism>
<evidence type="ECO:0000313" key="1">
    <source>
        <dbReference type="EMBL" id="RXS72631.1"/>
    </source>
</evidence>
<reference evidence="1 2" key="1">
    <citation type="submission" date="2019-01" db="EMBL/GenBank/DDBJ databases">
        <title>Blautia sp. nov. KGMB01111 isolated human feces.</title>
        <authorList>
            <person name="Park J.-E."/>
            <person name="Kim J.-S."/>
            <person name="Park S.-H."/>
        </authorList>
    </citation>
    <scope>NUCLEOTIDE SEQUENCE [LARGE SCALE GENOMIC DNA]</scope>
    <source>
        <strain evidence="1 2">KGMB01111</strain>
    </source>
</reference>
<dbReference type="Proteomes" id="UP000290106">
    <property type="component" value="Unassembled WGS sequence"/>
</dbReference>
<evidence type="ECO:0000313" key="2">
    <source>
        <dbReference type="Proteomes" id="UP000290106"/>
    </source>
</evidence>
<proteinExistence type="predicted"/>
<protein>
    <submittedName>
        <fullName evidence="1">Uncharacterized protein</fullName>
    </submittedName>
</protein>
<comment type="caution">
    <text evidence="1">The sequence shown here is derived from an EMBL/GenBank/DDBJ whole genome shotgun (WGS) entry which is preliminary data.</text>
</comment>